<dbReference type="AlphaFoldDB" id="A0A9D4BUT7"/>
<name>A0A9D4BUT7_DREPO</name>
<sequence length="180" mass="19977">MMLRNHSDLSSRIRKRVTYRLNSAPLPKLVANEQAESKLSCERGCSTDVSNEDIAEEVTNDPMGELVNETGRCMFDLHEENANNTSNDEEVFHDSHTILNHVHTSANVQNFCSQTAVTTAVSGFDHIKTECKIDIDHEGDIKNEKYGLTRACPILNEPSDHRVLVPLGSVNALVSDVTDV</sequence>
<dbReference type="EMBL" id="JAIWYP010000014">
    <property type="protein sequence ID" value="KAH3709757.1"/>
    <property type="molecule type" value="Genomic_DNA"/>
</dbReference>
<comment type="caution">
    <text evidence="1">The sequence shown here is derived from an EMBL/GenBank/DDBJ whole genome shotgun (WGS) entry which is preliminary data.</text>
</comment>
<evidence type="ECO:0000313" key="2">
    <source>
        <dbReference type="Proteomes" id="UP000828390"/>
    </source>
</evidence>
<evidence type="ECO:0000313" key="1">
    <source>
        <dbReference type="EMBL" id="KAH3709757.1"/>
    </source>
</evidence>
<proteinExistence type="predicted"/>
<reference evidence="1" key="1">
    <citation type="journal article" date="2019" name="bioRxiv">
        <title>The Genome of the Zebra Mussel, Dreissena polymorpha: A Resource for Invasive Species Research.</title>
        <authorList>
            <person name="McCartney M.A."/>
            <person name="Auch B."/>
            <person name="Kono T."/>
            <person name="Mallez S."/>
            <person name="Zhang Y."/>
            <person name="Obille A."/>
            <person name="Becker A."/>
            <person name="Abrahante J.E."/>
            <person name="Garbe J."/>
            <person name="Badalamenti J.P."/>
            <person name="Herman A."/>
            <person name="Mangelson H."/>
            <person name="Liachko I."/>
            <person name="Sullivan S."/>
            <person name="Sone E.D."/>
            <person name="Koren S."/>
            <person name="Silverstein K.A.T."/>
            <person name="Beckman K.B."/>
            <person name="Gohl D.M."/>
        </authorList>
    </citation>
    <scope>NUCLEOTIDE SEQUENCE</scope>
    <source>
        <strain evidence="1">Duluth1</strain>
        <tissue evidence="1">Whole animal</tissue>
    </source>
</reference>
<dbReference type="Proteomes" id="UP000828390">
    <property type="component" value="Unassembled WGS sequence"/>
</dbReference>
<organism evidence="1 2">
    <name type="scientific">Dreissena polymorpha</name>
    <name type="common">Zebra mussel</name>
    <name type="synonym">Mytilus polymorpha</name>
    <dbReference type="NCBI Taxonomy" id="45954"/>
    <lineage>
        <taxon>Eukaryota</taxon>
        <taxon>Metazoa</taxon>
        <taxon>Spiralia</taxon>
        <taxon>Lophotrochozoa</taxon>
        <taxon>Mollusca</taxon>
        <taxon>Bivalvia</taxon>
        <taxon>Autobranchia</taxon>
        <taxon>Heteroconchia</taxon>
        <taxon>Euheterodonta</taxon>
        <taxon>Imparidentia</taxon>
        <taxon>Neoheterodontei</taxon>
        <taxon>Myida</taxon>
        <taxon>Dreissenoidea</taxon>
        <taxon>Dreissenidae</taxon>
        <taxon>Dreissena</taxon>
    </lineage>
</organism>
<accession>A0A9D4BUT7</accession>
<keyword evidence="2" id="KW-1185">Reference proteome</keyword>
<reference evidence="1" key="2">
    <citation type="submission" date="2020-11" db="EMBL/GenBank/DDBJ databases">
        <authorList>
            <person name="McCartney M.A."/>
            <person name="Auch B."/>
            <person name="Kono T."/>
            <person name="Mallez S."/>
            <person name="Becker A."/>
            <person name="Gohl D.M."/>
            <person name="Silverstein K.A.T."/>
            <person name="Koren S."/>
            <person name="Bechman K.B."/>
            <person name="Herman A."/>
            <person name="Abrahante J.E."/>
            <person name="Garbe J."/>
        </authorList>
    </citation>
    <scope>NUCLEOTIDE SEQUENCE</scope>
    <source>
        <strain evidence="1">Duluth1</strain>
        <tissue evidence="1">Whole animal</tissue>
    </source>
</reference>
<protein>
    <submittedName>
        <fullName evidence="1">Uncharacterized protein</fullName>
    </submittedName>
</protein>
<gene>
    <name evidence="1" type="ORF">DPMN_069221</name>
</gene>